<feature type="domain" description="ACT" evidence="7">
    <location>
        <begin position="86"/>
        <end position="166"/>
    </location>
</feature>
<dbReference type="InterPro" id="IPR053050">
    <property type="entry name" value="ALS_regulatory_subunit"/>
</dbReference>
<dbReference type="InterPro" id="IPR039557">
    <property type="entry name" value="AHAS_ACT"/>
</dbReference>
<evidence type="ECO:0000256" key="5">
    <source>
        <dbReference type="ARBA" id="ARBA00023304"/>
    </source>
</evidence>
<dbReference type="SUPFAM" id="SSF55021">
    <property type="entry name" value="ACT-like"/>
    <property type="match status" value="2"/>
</dbReference>
<dbReference type="AlphaFoldDB" id="A0A9N9HGV1"/>
<dbReference type="OrthoDB" id="2013116at2759"/>
<dbReference type="InterPro" id="IPR004789">
    <property type="entry name" value="Acetalactate_synth_ssu"/>
</dbReference>
<feature type="compositionally biased region" description="Acidic residues" evidence="6">
    <location>
        <begin position="303"/>
        <end position="314"/>
    </location>
</feature>
<keyword evidence="5" id="KW-0100">Branched-chain amino acid biosynthesis</keyword>
<keyword evidence="9" id="KW-1185">Reference proteome</keyword>
<evidence type="ECO:0000256" key="3">
    <source>
        <dbReference type="ARBA" id="ARBA00006341"/>
    </source>
</evidence>
<organism evidence="8 9">
    <name type="scientific">Ambispora leptoticha</name>
    <dbReference type="NCBI Taxonomy" id="144679"/>
    <lineage>
        <taxon>Eukaryota</taxon>
        <taxon>Fungi</taxon>
        <taxon>Fungi incertae sedis</taxon>
        <taxon>Mucoromycota</taxon>
        <taxon>Glomeromycotina</taxon>
        <taxon>Glomeromycetes</taxon>
        <taxon>Archaeosporales</taxon>
        <taxon>Ambisporaceae</taxon>
        <taxon>Ambispora</taxon>
    </lineage>
</organism>
<dbReference type="InterPro" id="IPR045865">
    <property type="entry name" value="ACT-like_dom_sf"/>
</dbReference>
<dbReference type="InterPro" id="IPR027271">
    <property type="entry name" value="Acetolactate_synth/TF_NikR_C"/>
</dbReference>
<name>A0A9N9HGV1_9GLOM</name>
<accession>A0A9N9HGV1</accession>
<evidence type="ECO:0000256" key="2">
    <source>
        <dbReference type="ARBA" id="ARBA00005025"/>
    </source>
</evidence>
<dbReference type="EMBL" id="CAJVPS010013002">
    <property type="protein sequence ID" value="CAG8674526.1"/>
    <property type="molecule type" value="Genomic_DNA"/>
</dbReference>
<gene>
    <name evidence="8" type="ORF">ALEPTO_LOCUS10693</name>
</gene>
<dbReference type="NCBIfam" id="TIGR00119">
    <property type="entry name" value="acolac_sm"/>
    <property type="match status" value="1"/>
</dbReference>
<feature type="region of interest" description="Disordered" evidence="6">
    <location>
        <begin position="293"/>
        <end position="322"/>
    </location>
</feature>
<dbReference type="Gene3D" id="3.30.70.1150">
    <property type="entry name" value="ACT-like. Chain A, domain 2"/>
    <property type="match status" value="1"/>
</dbReference>
<sequence>FKITNSLLSRPQVLIDPILIPKPKFSNHNRYNTTKTKSSASAIVYKLNHPRRKVPPAPPTPSAEEAVTNILYNTPPPSHIPVKRHILNCLVQNEPGVLSRVSGILAARGFNIDSLVVASTEVADLSRMTVVLRGQDDVIEQARRQLEDLVPVWAVLDYTKTTIVERELLLVKVSILGPEYLHEQLAALKHEIYNDEFLPEADLEITEDNVPNLIKKKFDESLSPSAALRQKNSHLHALNDLAKLFGGKLVDVSSHSIVIELSAKPIRIDAFLKLVKPFGILEAARSGMMALPRTPIHDRSEPEDLLEDEEDEGVDATMLPPG</sequence>
<dbReference type="Pfam" id="PF10369">
    <property type="entry name" value="ALS_ss_C"/>
    <property type="match status" value="1"/>
</dbReference>
<dbReference type="CDD" id="cd04878">
    <property type="entry name" value="ACT_AHAS"/>
    <property type="match status" value="1"/>
</dbReference>
<dbReference type="Proteomes" id="UP000789508">
    <property type="component" value="Unassembled WGS sequence"/>
</dbReference>
<dbReference type="GO" id="GO:0009082">
    <property type="term" value="P:branched-chain amino acid biosynthetic process"/>
    <property type="evidence" value="ECO:0007669"/>
    <property type="project" value="UniProtKB-KW"/>
</dbReference>
<dbReference type="PANTHER" id="PTHR31242:SF2">
    <property type="entry name" value="ACETOLACTATE SYNTHASE SMALL SUBUNIT, MITOCHONDRIAL"/>
    <property type="match status" value="1"/>
</dbReference>
<dbReference type="PANTHER" id="PTHR31242">
    <property type="entry name" value="ACETOLACTATE SYNTHASE SMALL SUBUNIT, MITOCHONDRIAL"/>
    <property type="match status" value="1"/>
</dbReference>
<comment type="pathway">
    <text evidence="2">Amino-acid biosynthesis; L-valine biosynthesis; L-valine from pyruvate: step 1/4.</text>
</comment>
<dbReference type="FunFam" id="3.30.70.260:FF:000001">
    <property type="entry name" value="Acetolactate synthase, small subunit"/>
    <property type="match status" value="1"/>
</dbReference>
<dbReference type="InterPro" id="IPR002912">
    <property type="entry name" value="ACT_dom"/>
</dbReference>
<protein>
    <submittedName>
        <fullName evidence="8">12675_t:CDS:1</fullName>
    </submittedName>
</protein>
<dbReference type="GO" id="GO:0042645">
    <property type="term" value="C:mitochondrial nucleoid"/>
    <property type="evidence" value="ECO:0007669"/>
    <property type="project" value="TreeGrafter"/>
</dbReference>
<keyword evidence="4" id="KW-0028">Amino-acid biosynthesis</keyword>
<feature type="non-terminal residue" evidence="8">
    <location>
        <position position="322"/>
    </location>
</feature>
<comment type="caution">
    <text evidence="8">The sequence shown here is derived from an EMBL/GenBank/DDBJ whole genome shotgun (WGS) entry which is preliminary data.</text>
</comment>
<evidence type="ECO:0000256" key="1">
    <source>
        <dbReference type="ARBA" id="ARBA00004974"/>
    </source>
</evidence>
<dbReference type="GO" id="GO:1990610">
    <property type="term" value="F:acetolactate synthase regulator activity"/>
    <property type="evidence" value="ECO:0007669"/>
    <property type="project" value="InterPro"/>
</dbReference>
<evidence type="ECO:0000256" key="4">
    <source>
        <dbReference type="ARBA" id="ARBA00022605"/>
    </source>
</evidence>
<comment type="pathway">
    <text evidence="1">Amino-acid biosynthesis; L-isoleucine biosynthesis; L-isoleucine from 2-oxobutanoate: step 1/4.</text>
</comment>
<dbReference type="GO" id="GO:0005948">
    <property type="term" value="C:acetolactate synthase complex"/>
    <property type="evidence" value="ECO:0007669"/>
    <property type="project" value="TreeGrafter"/>
</dbReference>
<dbReference type="InterPro" id="IPR019455">
    <property type="entry name" value="Acetolactate_synth_ssu_C"/>
</dbReference>
<dbReference type="PROSITE" id="PS51671">
    <property type="entry name" value="ACT"/>
    <property type="match status" value="1"/>
</dbReference>
<evidence type="ECO:0000313" key="8">
    <source>
        <dbReference type="EMBL" id="CAG8674526.1"/>
    </source>
</evidence>
<evidence type="ECO:0000259" key="7">
    <source>
        <dbReference type="PROSITE" id="PS51671"/>
    </source>
</evidence>
<comment type="similarity">
    <text evidence="3">Belongs to the acetolactate synthase small subunit family.</text>
</comment>
<dbReference type="Pfam" id="PF22629">
    <property type="entry name" value="ACT_AHAS_ss"/>
    <property type="match status" value="1"/>
</dbReference>
<reference evidence="8" key="1">
    <citation type="submission" date="2021-06" db="EMBL/GenBank/DDBJ databases">
        <authorList>
            <person name="Kallberg Y."/>
            <person name="Tangrot J."/>
            <person name="Rosling A."/>
        </authorList>
    </citation>
    <scope>NUCLEOTIDE SEQUENCE</scope>
    <source>
        <strain evidence="8">FL130A</strain>
    </source>
</reference>
<dbReference type="Gene3D" id="3.30.70.260">
    <property type="match status" value="1"/>
</dbReference>
<dbReference type="InterPro" id="IPR054480">
    <property type="entry name" value="AHAS_small-like_ACT"/>
</dbReference>
<evidence type="ECO:0000256" key="6">
    <source>
        <dbReference type="SAM" id="MobiDB-lite"/>
    </source>
</evidence>
<dbReference type="GO" id="GO:0008652">
    <property type="term" value="P:amino acid biosynthetic process"/>
    <property type="evidence" value="ECO:0007669"/>
    <property type="project" value="UniProtKB-KW"/>
</dbReference>
<proteinExistence type="inferred from homology"/>
<evidence type="ECO:0000313" key="9">
    <source>
        <dbReference type="Proteomes" id="UP000789508"/>
    </source>
</evidence>